<dbReference type="AlphaFoldDB" id="A0AA88WXD9"/>
<reference evidence="1" key="1">
    <citation type="submission" date="2022-12" db="EMBL/GenBank/DDBJ databases">
        <title>Draft genome assemblies for two species of Escallonia (Escalloniales).</title>
        <authorList>
            <person name="Chanderbali A."/>
            <person name="Dervinis C."/>
            <person name="Anghel I."/>
            <person name="Soltis D."/>
            <person name="Soltis P."/>
            <person name="Zapata F."/>
        </authorList>
    </citation>
    <scope>NUCLEOTIDE SEQUENCE</scope>
    <source>
        <strain evidence="1">UCBG64.0493</strain>
        <tissue evidence="1">Leaf</tissue>
    </source>
</reference>
<comment type="caution">
    <text evidence="1">The sequence shown here is derived from an EMBL/GenBank/DDBJ whole genome shotgun (WGS) entry which is preliminary data.</text>
</comment>
<accession>A0AA88WXD9</accession>
<organism evidence="1 2">
    <name type="scientific">Escallonia herrerae</name>
    <dbReference type="NCBI Taxonomy" id="1293975"/>
    <lineage>
        <taxon>Eukaryota</taxon>
        <taxon>Viridiplantae</taxon>
        <taxon>Streptophyta</taxon>
        <taxon>Embryophyta</taxon>
        <taxon>Tracheophyta</taxon>
        <taxon>Spermatophyta</taxon>
        <taxon>Magnoliopsida</taxon>
        <taxon>eudicotyledons</taxon>
        <taxon>Gunneridae</taxon>
        <taxon>Pentapetalae</taxon>
        <taxon>asterids</taxon>
        <taxon>campanulids</taxon>
        <taxon>Escalloniales</taxon>
        <taxon>Escalloniaceae</taxon>
        <taxon>Escallonia</taxon>
    </lineage>
</organism>
<sequence>MPSVIISSLVGSSKARATTLITKIVTLKYSGSSSYPEWFRGFRFYNPSHTIRTVETKDAIFLEDAKYIGSNTPRMINLEKIQDHASILVIQKVSAPLPYIKDNDAPEVVYNDTPEVVYNDTPPAIDHALILTNEQPFRRSGREIRTATSDDFVYLDEAEYNLGNFLIGTYLSIAWSSSASLSRIFIKNFWRFPRYIKAKLIPS</sequence>
<dbReference type="EMBL" id="JAVXUP010000171">
    <property type="protein sequence ID" value="KAK3035572.1"/>
    <property type="molecule type" value="Genomic_DNA"/>
</dbReference>
<keyword evidence="2" id="KW-1185">Reference proteome</keyword>
<evidence type="ECO:0000313" key="2">
    <source>
        <dbReference type="Proteomes" id="UP001188597"/>
    </source>
</evidence>
<protein>
    <submittedName>
        <fullName evidence="1">Uncharacterized protein</fullName>
    </submittedName>
</protein>
<proteinExistence type="predicted"/>
<name>A0AA88WXD9_9ASTE</name>
<evidence type="ECO:0000313" key="1">
    <source>
        <dbReference type="EMBL" id="KAK3035572.1"/>
    </source>
</evidence>
<gene>
    <name evidence="1" type="ORF">RJ639_034777</name>
</gene>
<dbReference type="Proteomes" id="UP001188597">
    <property type="component" value="Unassembled WGS sequence"/>
</dbReference>